<dbReference type="SUPFAM" id="SSF47413">
    <property type="entry name" value="lambda repressor-like DNA-binding domains"/>
    <property type="match status" value="1"/>
</dbReference>
<dbReference type="EC" id="3.4.21.88" evidence="2"/>
<dbReference type="GO" id="GO:0003677">
    <property type="term" value="F:DNA binding"/>
    <property type="evidence" value="ECO:0007669"/>
    <property type="project" value="InterPro"/>
</dbReference>
<gene>
    <name evidence="2" type="primary">lexA_20</name>
    <name evidence="2" type="ORF">SDC9_72906</name>
</gene>
<evidence type="ECO:0000313" key="2">
    <source>
        <dbReference type="EMBL" id="MPM26405.1"/>
    </source>
</evidence>
<dbReference type="PROSITE" id="PS50943">
    <property type="entry name" value="HTH_CROC1"/>
    <property type="match status" value="1"/>
</dbReference>
<reference evidence="2" key="1">
    <citation type="submission" date="2019-08" db="EMBL/GenBank/DDBJ databases">
        <authorList>
            <person name="Kucharzyk K."/>
            <person name="Murdoch R.W."/>
            <person name="Higgins S."/>
            <person name="Loffler F."/>
        </authorList>
    </citation>
    <scope>NUCLEOTIDE SEQUENCE</scope>
</reference>
<dbReference type="InterPro" id="IPR036286">
    <property type="entry name" value="LexA/Signal_pep-like_sf"/>
</dbReference>
<dbReference type="GO" id="GO:0004252">
    <property type="term" value="F:serine-type endopeptidase activity"/>
    <property type="evidence" value="ECO:0007669"/>
    <property type="project" value="UniProtKB-EC"/>
</dbReference>
<dbReference type="PANTHER" id="PTHR33516">
    <property type="entry name" value="LEXA REPRESSOR"/>
    <property type="match status" value="1"/>
</dbReference>
<dbReference type="InterPro" id="IPR001387">
    <property type="entry name" value="Cro/C1-type_HTH"/>
</dbReference>
<proteinExistence type="predicted"/>
<dbReference type="SMART" id="SM00530">
    <property type="entry name" value="HTH_XRE"/>
    <property type="match status" value="1"/>
</dbReference>
<dbReference type="Gene3D" id="1.10.260.40">
    <property type="entry name" value="lambda repressor-like DNA-binding domains"/>
    <property type="match status" value="1"/>
</dbReference>
<feature type="domain" description="HTH cro/C1-type" evidence="1">
    <location>
        <begin position="7"/>
        <end position="43"/>
    </location>
</feature>
<dbReference type="EMBL" id="VSSQ01004725">
    <property type="protein sequence ID" value="MPM26405.1"/>
    <property type="molecule type" value="Genomic_DNA"/>
</dbReference>
<dbReference type="CDD" id="cd00093">
    <property type="entry name" value="HTH_XRE"/>
    <property type="match status" value="1"/>
</dbReference>
<accession>A0A644YCX9</accession>
<organism evidence="2">
    <name type="scientific">bioreactor metagenome</name>
    <dbReference type="NCBI Taxonomy" id="1076179"/>
    <lineage>
        <taxon>unclassified sequences</taxon>
        <taxon>metagenomes</taxon>
        <taxon>ecological metagenomes</taxon>
    </lineage>
</organism>
<dbReference type="InterPro" id="IPR050077">
    <property type="entry name" value="LexA_repressor"/>
</dbReference>
<evidence type="ECO:0000259" key="1">
    <source>
        <dbReference type="PROSITE" id="PS50943"/>
    </source>
</evidence>
<dbReference type="Pfam" id="PF00717">
    <property type="entry name" value="Peptidase_S24"/>
    <property type="match status" value="1"/>
</dbReference>
<dbReference type="InterPro" id="IPR010982">
    <property type="entry name" value="Lambda_DNA-bd_dom_sf"/>
</dbReference>
<dbReference type="InterPro" id="IPR039418">
    <property type="entry name" value="LexA-like"/>
</dbReference>
<dbReference type="AlphaFoldDB" id="A0A644YCX9"/>
<keyword evidence="2" id="KW-0378">Hydrolase</keyword>
<dbReference type="SUPFAM" id="SSF51306">
    <property type="entry name" value="LexA/Signal peptidase"/>
    <property type="match status" value="1"/>
</dbReference>
<comment type="caution">
    <text evidence="2">The sequence shown here is derived from an EMBL/GenBank/DDBJ whole genome shotgun (WGS) entry which is preliminary data.</text>
</comment>
<dbReference type="InterPro" id="IPR015927">
    <property type="entry name" value="Peptidase_S24_S26A/B/C"/>
</dbReference>
<protein>
    <submittedName>
        <fullName evidence="2">LexA repressor</fullName>
        <ecNumber evidence="2">3.4.21.88</ecNumber>
    </submittedName>
</protein>
<name>A0A644YCX9_9ZZZZ</name>
<dbReference type="PANTHER" id="PTHR33516:SF2">
    <property type="entry name" value="LEXA REPRESSOR-RELATED"/>
    <property type="match status" value="1"/>
</dbReference>
<sequence length="326" mass="36945">MTFGSRLKDLRIEHGMTQAELAAMLRVTAPHISNLEADKSNPSDMLINSLCISWHIEEHWLRTGEGSKESRADRIREYVNEEPDLRHRLLQMEFREKQLEQLRYLFAPTYPRIWDMLKLLSEVTALDFVARLNLLIKDWDEGDVKNRARIEVRMEDMIVDFPSKITAYQRYIKKRSDDGAVVPFSAITATEAEGEQTRVTLPVMGRAAAGEPKGMIELSGEELLARNDQDHIIQPGDFIVIADGDSMIDCGIHDGDYCVIHQTPEVENGQIALIAVGDGSTIKRLYKEETGFRLVACNAAYPDQHYPPDADVRVLGHFIKAIQPEA</sequence>
<dbReference type="CDD" id="cd06529">
    <property type="entry name" value="S24_LexA-like"/>
    <property type="match status" value="1"/>
</dbReference>
<dbReference type="Pfam" id="PF01381">
    <property type="entry name" value="HTH_3"/>
    <property type="match status" value="1"/>
</dbReference>
<dbReference type="Gene3D" id="2.10.109.10">
    <property type="entry name" value="Umud Fragment, subunit A"/>
    <property type="match status" value="1"/>
</dbReference>